<evidence type="ECO:0000313" key="2">
    <source>
        <dbReference type="EMBL" id="KAJ4344539.1"/>
    </source>
</evidence>
<evidence type="ECO:0000313" key="3">
    <source>
        <dbReference type="Proteomes" id="UP001140513"/>
    </source>
</evidence>
<gene>
    <name evidence="2" type="ORF">N0V89_012282</name>
</gene>
<dbReference type="OrthoDB" id="5426872at2759"/>
<dbReference type="Proteomes" id="UP001140513">
    <property type="component" value="Unassembled WGS sequence"/>
</dbReference>
<dbReference type="RefSeq" id="XP_056064991.1">
    <property type="nucleotide sequence ID" value="XM_056221004.1"/>
</dbReference>
<protein>
    <submittedName>
        <fullName evidence="2">Uncharacterized protein</fullName>
    </submittedName>
</protein>
<feature type="compositionally biased region" description="Basic and acidic residues" evidence="1">
    <location>
        <begin position="162"/>
        <end position="172"/>
    </location>
</feature>
<evidence type="ECO:0000256" key="1">
    <source>
        <dbReference type="SAM" id="MobiDB-lite"/>
    </source>
</evidence>
<keyword evidence="3" id="KW-1185">Reference proteome</keyword>
<dbReference type="AlphaFoldDB" id="A0A9W8X8W3"/>
<sequence length="198" mass="21525">MHAETLAPHRLVSSKSITLEDASSILEKYLTNSEVHSHLHPDALITPSGTTFSAQGGPAGGVVMHNLRRVAAGLKGNYLEPEPTPEPEGEDQNALVGANESQDDSINKKVAGAVDVDWQEMSEFEREEGVVEVGELDDRSNFVAQEEIEAGHLSGEGKKRKKEEEGGKLDKAARKKAKKAKDKEFRAQKEKARAEQSA</sequence>
<accession>A0A9W8X8W3</accession>
<proteinExistence type="predicted"/>
<feature type="compositionally biased region" description="Basic and acidic residues" evidence="1">
    <location>
        <begin position="181"/>
        <end position="198"/>
    </location>
</feature>
<organism evidence="2 3">
    <name type="scientific">Didymosphaeria variabile</name>
    <dbReference type="NCBI Taxonomy" id="1932322"/>
    <lineage>
        <taxon>Eukaryota</taxon>
        <taxon>Fungi</taxon>
        <taxon>Dikarya</taxon>
        <taxon>Ascomycota</taxon>
        <taxon>Pezizomycotina</taxon>
        <taxon>Dothideomycetes</taxon>
        <taxon>Pleosporomycetidae</taxon>
        <taxon>Pleosporales</taxon>
        <taxon>Massarineae</taxon>
        <taxon>Didymosphaeriaceae</taxon>
        <taxon>Didymosphaeria</taxon>
    </lineage>
</organism>
<dbReference type="EMBL" id="JAPEUX010000010">
    <property type="protein sequence ID" value="KAJ4344539.1"/>
    <property type="molecule type" value="Genomic_DNA"/>
</dbReference>
<comment type="caution">
    <text evidence="2">The sequence shown here is derived from an EMBL/GenBank/DDBJ whole genome shotgun (WGS) entry which is preliminary data.</text>
</comment>
<reference evidence="2" key="1">
    <citation type="submission" date="2022-10" db="EMBL/GenBank/DDBJ databases">
        <title>Tapping the CABI collections for fungal endophytes: first genome assemblies for Collariella, Neodidymelliopsis, Ascochyta clinopodiicola, Didymella pomorum, Didymosphaeria variabile, Neocosmospora piperis and Neocucurbitaria cava.</title>
        <authorList>
            <person name="Hill R."/>
        </authorList>
    </citation>
    <scope>NUCLEOTIDE SEQUENCE</scope>
    <source>
        <strain evidence="2">IMI 356815</strain>
    </source>
</reference>
<feature type="region of interest" description="Disordered" evidence="1">
    <location>
        <begin position="137"/>
        <end position="198"/>
    </location>
</feature>
<name>A0A9W8X8W3_9PLEO</name>
<dbReference type="GeneID" id="80915812"/>
<feature type="region of interest" description="Disordered" evidence="1">
    <location>
        <begin position="77"/>
        <end position="108"/>
    </location>
</feature>